<proteinExistence type="predicted"/>
<dbReference type="PANTHER" id="PTHR30383:SF5">
    <property type="entry name" value="SGNH HYDROLASE-TYPE ESTERASE DOMAIN-CONTAINING PROTEIN"/>
    <property type="match status" value="1"/>
</dbReference>
<dbReference type="SUPFAM" id="SSF52266">
    <property type="entry name" value="SGNH hydrolase"/>
    <property type="match status" value="1"/>
</dbReference>
<dbReference type="Pfam" id="PF13472">
    <property type="entry name" value="Lipase_GDSL_2"/>
    <property type="match status" value="1"/>
</dbReference>
<dbReference type="PANTHER" id="PTHR30383">
    <property type="entry name" value="THIOESTERASE 1/PROTEASE 1/LYSOPHOSPHOLIPASE L1"/>
    <property type="match status" value="1"/>
</dbReference>
<name>A0A450ZT21_9GAMM</name>
<protein>
    <submittedName>
        <fullName evidence="2">Lysophospholipase L1</fullName>
    </submittedName>
</protein>
<dbReference type="InterPro" id="IPR051532">
    <property type="entry name" value="Ester_Hydrolysis_Enzymes"/>
</dbReference>
<dbReference type="Gene3D" id="3.40.50.1110">
    <property type="entry name" value="SGNH hydrolase"/>
    <property type="match status" value="1"/>
</dbReference>
<dbReference type="GO" id="GO:0004622">
    <property type="term" value="F:phosphatidylcholine lysophospholipase activity"/>
    <property type="evidence" value="ECO:0007669"/>
    <property type="project" value="TreeGrafter"/>
</dbReference>
<feature type="domain" description="SGNH hydrolase-type esterase" evidence="1">
    <location>
        <begin position="12"/>
        <end position="197"/>
    </location>
</feature>
<dbReference type="InterPro" id="IPR036514">
    <property type="entry name" value="SGNH_hydro_sf"/>
</dbReference>
<dbReference type="CDD" id="cd01834">
    <property type="entry name" value="SGNH_hydrolase_like_2"/>
    <property type="match status" value="1"/>
</dbReference>
<organism evidence="2">
    <name type="scientific">Candidatus Kentrum sp. TC</name>
    <dbReference type="NCBI Taxonomy" id="2126339"/>
    <lineage>
        <taxon>Bacteria</taxon>
        <taxon>Pseudomonadati</taxon>
        <taxon>Pseudomonadota</taxon>
        <taxon>Gammaproteobacteria</taxon>
        <taxon>Candidatus Kentrum</taxon>
    </lineage>
</organism>
<dbReference type="EMBL" id="CAADFW010000013">
    <property type="protein sequence ID" value="VFK56939.1"/>
    <property type="molecule type" value="Genomic_DNA"/>
</dbReference>
<gene>
    <name evidence="2" type="ORF">BECKTC1821F_GA0114240_101335</name>
</gene>
<dbReference type="AlphaFoldDB" id="A0A450ZT21"/>
<sequence length="242" mass="26922">MKLENGQSILFTGDSITDCGRVYPVGTGAGLGEGYVAFVNHLLTACYPERRIGILNTGINGDTIIDLAARWQRDVLRLGPNWLSVMIGINDVWRQFDSYYDPEPLRIDRYEATYRKLLSGIRRDLDGLVLMTPYFIESDLSNPTRQRMDAYGALVGRLAQEFDAVFVDVQAAFDDYLAHRAAHSLTNDGAHTDRIGHMIIAKAFLVAMELEWHSGANANGSRSPIDHEIMSVGKDFANLPGQ</sequence>
<reference evidence="2" key="1">
    <citation type="submission" date="2019-02" db="EMBL/GenBank/DDBJ databases">
        <authorList>
            <person name="Gruber-Vodicka R. H."/>
            <person name="Seah K. B. B."/>
        </authorList>
    </citation>
    <scope>NUCLEOTIDE SEQUENCE</scope>
    <source>
        <strain evidence="2">BECK_BZ126</strain>
    </source>
</reference>
<accession>A0A450ZT21</accession>
<dbReference type="InterPro" id="IPR013830">
    <property type="entry name" value="SGNH_hydro"/>
</dbReference>
<evidence type="ECO:0000313" key="2">
    <source>
        <dbReference type="EMBL" id="VFK56939.1"/>
    </source>
</evidence>
<evidence type="ECO:0000259" key="1">
    <source>
        <dbReference type="Pfam" id="PF13472"/>
    </source>
</evidence>